<gene>
    <name evidence="2" type="ORF">GS597_19595</name>
</gene>
<feature type="signal peptide" evidence="1">
    <location>
        <begin position="1"/>
        <end position="23"/>
    </location>
</feature>
<sequence>MNRCSGILFGCVLAIAISTPAIAQSEINAGLEGGREVTAQVSSVSGSTLTLQTSGGQTQVFRISPALVSALGITPGSTVVLDSSRLLTGTIIAMNRQTIRIRLDNGELYNTVFSREGHQIFTPGDRVVVRPYEFTPRCQRVYLLENYELRAGDIRVQPVVVARTPEVRTQQRTFQAPPPVVSPPVAVPPPVAEPIPALW</sequence>
<reference evidence="2" key="1">
    <citation type="submission" date="2019-12" db="EMBL/GenBank/DDBJ databases">
        <title>High-Quality draft genome sequences of three cyanobacteria isolated from the limestone walls of the Old Cathedral of Coimbra.</title>
        <authorList>
            <person name="Tiago I."/>
            <person name="Soares F."/>
            <person name="Portugal A."/>
        </authorList>
    </citation>
    <scope>NUCLEOTIDE SEQUENCE [LARGE SCALE GENOMIC DNA]</scope>
    <source>
        <strain evidence="2">C</strain>
    </source>
</reference>
<keyword evidence="1" id="KW-0732">Signal</keyword>
<proteinExistence type="predicted"/>
<feature type="chain" id="PRO_5035474945" evidence="1">
    <location>
        <begin position="24"/>
        <end position="199"/>
    </location>
</feature>
<comment type="caution">
    <text evidence="2">The sequence shown here is derived from an EMBL/GenBank/DDBJ whole genome shotgun (WGS) entry which is preliminary data.</text>
</comment>
<organism evidence="2 3">
    <name type="scientific">Petrachloros mirabilis ULC683</name>
    <dbReference type="NCBI Taxonomy" id="2781853"/>
    <lineage>
        <taxon>Bacteria</taxon>
        <taxon>Bacillati</taxon>
        <taxon>Cyanobacteriota</taxon>
        <taxon>Cyanophyceae</taxon>
        <taxon>Synechococcales</taxon>
        <taxon>Petrachlorosaceae</taxon>
        <taxon>Petrachloros</taxon>
        <taxon>Petrachloros mirabilis</taxon>
    </lineage>
</organism>
<dbReference type="AlphaFoldDB" id="A0A8K2A0Q3"/>
<evidence type="ECO:0000313" key="2">
    <source>
        <dbReference type="EMBL" id="NCJ08669.1"/>
    </source>
</evidence>
<dbReference type="EMBL" id="WVIC01000063">
    <property type="protein sequence ID" value="NCJ08669.1"/>
    <property type="molecule type" value="Genomic_DNA"/>
</dbReference>
<dbReference type="Proteomes" id="UP000607397">
    <property type="component" value="Unassembled WGS sequence"/>
</dbReference>
<evidence type="ECO:0000256" key="1">
    <source>
        <dbReference type="SAM" id="SignalP"/>
    </source>
</evidence>
<keyword evidence="3" id="KW-1185">Reference proteome</keyword>
<protein>
    <submittedName>
        <fullName evidence="2">Uncharacterized protein</fullName>
    </submittedName>
</protein>
<dbReference type="RefSeq" id="WP_161827138.1">
    <property type="nucleotide sequence ID" value="NZ_WVIC01000063.1"/>
</dbReference>
<accession>A0A8K2A0Q3</accession>
<name>A0A8K2A0Q3_9CYAN</name>
<evidence type="ECO:0000313" key="3">
    <source>
        <dbReference type="Proteomes" id="UP000607397"/>
    </source>
</evidence>